<gene>
    <name evidence="1" type="ORF">XCCB100_1048</name>
</gene>
<sequence>MDRAELRIHLNQLDAAVPTLRASSPDRRHFWRAFTVMAAAIESKAATSEDAQFVGRRAEEILSWHGLETPKTKSKFMSVAKAIPMVIVKAVGCRELAMKSLS</sequence>
<name>B0RPL1_XANCB</name>
<organism evidence="1 2">
    <name type="scientific">Xanthomonas campestris pv. campestris (strain B100)</name>
    <dbReference type="NCBI Taxonomy" id="509169"/>
    <lineage>
        <taxon>Bacteria</taxon>
        <taxon>Pseudomonadati</taxon>
        <taxon>Pseudomonadota</taxon>
        <taxon>Gammaproteobacteria</taxon>
        <taxon>Lysobacterales</taxon>
        <taxon>Lysobacteraceae</taxon>
        <taxon>Xanthomonas</taxon>
    </lineage>
</organism>
<dbReference type="EMBL" id="AM920689">
    <property type="protein sequence ID" value="CAP50396.1"/>
    <property type="molecule type" value="Genomic_DNA"/>
</dbReference>
<dbReference type="AlphaFoldDB" id="B0RPL1"/>
<dbReference type="Proteomes" id="UP000001188">
    <property type="component" value="Chromosome"/>
</dbReference>
<dbReference type="HOGENOM" id="CLU_2276342_0_0_6"/>
<evidence type="ECO:0000313" key="2">
    <source>
        <dbReference type="Proteomes" id="UP000001188"/>
    </source>
</evidence>
<proteinExistence type="predicted"/>
<accession>B0RPL1</accession>
<reference evidence="1 2" key="1">
    <citation type="journal article" date="2008" name="J. Biotechnol.">
        <title>The genome of Xanthomonas campestris pv. campestris B100 and its use for the reconstruction of metabolic pathways involved in xanthan biosynthesis.</title>
        <authorList>
            <person name="Vorholter F.J."/>
            <person name="Schneiker S."/>
            <person name="Goesmann A."/>
            <person name="Krause L."/>
            <person name="Bekel T."/>
            <person name="Kaiser O."/>
            <person name="Linke B."/>
            <person name="Patschkowski T."/>
            <person name="Ruckert C."/>
            <person name="Schmid J."/>
            <person name="Sidhu V.K."/>
            <person name="Sieber V."/>
            <person name="Tauch A."/>
            <person name="Watt S.A."/>
            <person name="Weisshaar B."/>
            <person name="Becker A."/>
            <person name="Niehaus K."/>
            <person name="Puhler A."/>
        </authorList>
    </citation>
    <scope>NUCLEOTIDE SEQUENCE [LARGE SCALE GENOMIC DNA]</scope>
    <source>
        <strain evidence="1 2">B100</strain>
    </source>
</reference>
<protein>
    <submittedName>
        <fullName evidence="1">Uncharacterized protein</fullName>
    </submittedName>
</protein>
<evidence type="ECO:0000313" key="1">
    <source>
        <dbReference type="EMBL" id="CAP50396.1"/>
    </source>
</evidence>
<dbReference type="KEGG" id="xca:xcc-b100_1048"/>